<feature type="domain" description="Serpin" evidence="8">
    <location>
        <begin position="14"/>
        <end position="375"/>
    </location>
</feature>
<dbReference type="PANTHER" id="PTHR11461">
    <property type="entry name" value="SERINE PROTEASE INHIBITOR, SERPIN"/>
    <property type="match status" value="1"/>
</dbReference>
<organism evidence="9">
    <name type="scientific">Ixodes ricinus</name>
    <name type="common">Common tick</name>
    <name type="synonym">Acarus ricinus</name>
    <dbReference type="NCBI Taxonomy" id="34613"/>
    <lineage>
        <taxon>Eukaryota</taxon>
        <taxon>Metazoa</taxon>
        <taxon>Ecdysozoa</taxon>
        <taxon>Arthropoda</taxon>
        <taxon>Chelicerata</taxon>
        <taxon>Arachnida</taxon>
        <taxon>Acari</taxon>
        <taxon>Parasitiformes</taxon>
        <taxon>Ixodida</taxon>
        <taxon>Ixodoidea</taxon>
        <taxon>Ixodidae</taxon>
        <taxon>Ixodinae</taxon>
        <taxon>Ixodes</taxon>
    </lineage>
</organism>
<evidence type="ECO:0000313" key="9">
    <source>
        <dbReference type="EMBL" id="JAB81082.1"/>
    </source>
</evidence>
<dbReference type="InterPro" id="IPR036186">
    <property type="entry name" value="Serpin_sf"/>
</dbReference>
<evidence type="ECO:0000256" key="1">
    <source>
        <dbReference type="ARBA" id="ARBA00004613"/>
    </source>
</evidence>
<dbReference type="PANTHER" id="PTHR11461:SF211">
    <property type="entry name" value="GH10112P-RELATED"/>
    <property type="match status" value="1"/>
</dbReference>
<dbReference type="InterPro" id="IPR042178">
    <property type="entry name" value="Serpin_sf_1"/>
</dbReference>
<evidence type="ECO:0000256" key="3">
    <source>
        <dbReference type="ARBA" id="ARBA00022525"/>
    </source>
</evidence>
<dbReference type="InterPro" id="IPR023795">
    <property type="entry name" value="Serpin_CS"/>
</dbReference>
<dbReference type="CDD" id="cd00172">
    <property type="entry name" value="serpin"/>
    <property type="match status" value="1"/>
</dbReference>
<evidence type="ECO:0000259" key="8">
    <source>
        <dbReference type="SMART" id="SM00093"/>
    </source>
</evidence>
<accession>V5HXD5</accession>
<dbReference type="InterPro" id="IPR000215">
    <property type="entry name" value="Serpin_fam"/>
</dbReference>
<sequence length="375" mass="41893">MASDFGDSLLSFSVELYKKLKNEGNGADNIICSPFSIAAALSMTLAGARHDTAKQVSSALHVQHDTVHGHFADFLSKLPAYAPDVVLHVANRLYSEQTYKTLEEFTCLLEKSYGTTIENVDFRRNFDKARLQVNAWVEEATRSKIKDLLAKGTVDASTSLIIVNAVYFKGLWHDQFDPMRTSQQEFHETTDRSKMVDMMYQKKRFRMSRHPDVKVSALEIPYKGKKTSMVILLPEEVDGLAGLEEALTASNLTEILQGLSYQGDIELTLPKFKLEQAVGLKKVLATMGVEDLFDPLKCDLSGISADKDLVVSDVIHKAFVEVNEEGTEAAAATAVMMVKYCLQFPTRFTVDHPFLFLIRSHDPDVVLFLGSVRQI</sequence>
<protein>
    <submittedName>
        <fullName evidence="9">Putative serine proteinase inhibitor</fullName>
    </submittedName>
</protein>
<keyword evidence="6" id="KW-0325">Glycoprotein</keyword>
<evidence type="ECO:0000256" key="4">
    <source>
        <dbReference type="ARBA" id="ARBA00022690"/>
    </source>
</evidence>
<reference evidence="9" key="1">
    <citation type="journal article" date="2015" name="Sci. Rep.">
        <title>Tissue- and time-dependent transcription in Ixodes ricinus salivary glands and midguts when blood feeding on the vertebrate host.</title>
        <authorList>
            <person name="Kotsyfakis M."/>
            <person name="Schwarz A."/>
            <person name="Erhart J."/>
            <person name="Ribeiro J.M."/>
        </authorList>
    </citation>
    <scope>NUCLEOTIDE SEQUENCE</scope>
    <source>
        <tissue evidence="9">Salivary gland and midgut</tissue>
    </source>
</reference>
<dbReference type="SMART" id="SM00093">
    <property type="entry name" value="SERPIN"/>
    <property type="match status" value="1"/>
</dbReference>
<dbReference type="GO" id="GO:0004867">
    <property type="term" value="F:serine-type endopeptidase inhibitor activity"/>
    <property type="evidence" value="ECO:0007669"/>
    <property type="project" value="UniProtKB-KW"/>
</dbReference>
<keyword evidence="5" id="KW-0722">Serine protease inhibitor</keyword>
<dbReference type="AlphaFoldDB" id="V5HXD5"/>
<keyword evidence="3" id="KW-0964">Secreted</keyword>
<dbReference type="Pfam" id="PF00079">
    <property type="entry name" value="Serpin"/>
    <property type="match status" value="1"/>
</dbReference>
<keyword evidence="4" id="KW-0646">Protease inhibitor</keyword>
<dbReference type="InterPro" id="IPR023796">
    <property type="entry name" value="Serpin_dom"/>
</dbReference>
<dbReference type="EMBL" id="GANP01003386">
    <property type="protein sequence ID" value="JAB81082.1"/>
    <property type="molecule type" value="mRNA"/>
</dbReference>
<dbReference type="SUPFAM" id="SSF56574">
    <property type="entry name" value="Serpins"/>
    <property type="match status" value="1"/>
</dbReference>
<comment type="subcellular location">
    <subcellularLocation>
        <location evidence="1">Secreted</location>
    </subcellularLocation>
</comment>
<dbReference type="MEROPS" id="I04.076"/>
<evidence type="ECO:0000256" key="2">
    <source>
        <dbReference type="ARBA" id="ARBA00009500"/>
    </source>
</evidence>
<dbReference type="GO" id="GO:0005615">
    <property type="term" value="C:extracellular space"/>
    <property type="evidence" value="ECO:0007669"/>
    <property type="project" value="InterPro"/>
</dbReference>
<evidence type="ECO:0000256" key="7">
    <source>
        <dbReference type="RuleBase" id="RU000411"/>
    </source>
</evidence>
<dbReference type="Gene3D" id="3.30.497.10">
    <property type="entry name" value="Antithrombin, subunit I, domain 2"/>
    <property type="match status" value="1"/>
</dbReference>
<evidence type="ECO:0000256" key="5">
    <source>
        <dbReference type="ARBA" id="ARBA00022900"/>
    </source>
</evidence>
<dbReference type="Gene3D" id="2.30.39.10">
    <property type="entry name" value="Alpha-1-antitrypsin, domain 1"/>
    <property type="match status" value="1"/>
</dbReference>
<dbReference type="PROSITE" id="PS00284">
    <property type="entry name" value="SERPIN"/>
    <property type="match status" value="1"/>
</dbReference>
<comment type="similarity">
    <text evidence="2 7">Belongs to the serpin family.</text>
</comment>
<name>V5HXD5_IXORI</name>
<evidence type="ECO:0000256" key="6">
    <source>
        <dbReference type="ARBA" id="ARBA00023180"/>
    </source>
</evidence>
<proteinExistence type="evidence at transcript level"/>
<dbReference type="InterPro" id="IPR042185">
    <property type="entry name" value="Serpin_sf_2"/>
</dbReference>